<reference evidence="2 3" key="1">
    <citation type="journal article" date="2022" name="Allergy">
        <title>Genome assembly and annotation of Periplaneta americana reveal a comprehensive cockroach allergen profile.</title>
        <authorList>
            <person name="Wang L."/>
            <person name="Xiong Q."/>
            <person name="Saelim N."/>
            <person name="Wang L."/>
            <person name="Nong W."/>
            <person name="Wan A.T."/>
            <person name="Shi M."/>
            <person name="Liu X."/>
            <person name="Cao Q."/>
            <person name="Hui J.H.L."/>
            <person name="Sookrung N."/>
            <person name="Leung T.F."/>
            <person name="Tungtrongchitr A."/>
            <person name="Tsui S.K.W."/>
        </authorList>
    </citation>
    <scope>NUCLEOTIDE SEQUENCE [LARGE SCALE GENOMIC DNA]</scope>
    <source>
        <strain evidence="2">PWHHKU_190912</strain>
    </source>
</reference>
<evidence type="ECO:0000313" key="2">
    <source>
        <dbReference type="EMBL" id="KAJ4447364.1"/>
    </source>
</evidence>
<organism evidence="2 3">
    <name type="scientific">Periplaneta americana</name>
    <name type="common">American cockroach</name>
    <name type="synonym">Blatta americana</name>
    <dbReference type="NCBI Taxonomy" id="6978"/>
    <lineage>
        <taxon>Eukaryota</taxon>
        <taxon>Metazoa</taxon>
        <taxon>Ecdysozoa</taxon>
        <taxon>Arthropoda</taxon>
        <taxon>Hexapoda</taxon>
        <taxon>Insecta</taxon>
        <taxon>Pterygota</taxon>
        <taxon>Neoptera</taxon>
        <taxon>Polyneoptera</taxon>
        <taxon>Dictyoptera</taxon>
        <taxon>Blattodea</taxon>
        <taxon>Blattoidea</taxon>
        <taxon>Blattidae</taxon>
        <taxon>Blattinae</taxon>
        <taxon>Periplaneta</taxon>
    </lineage>
</organism>
<feature type="region of interest" description="Disordered" evidence="1">
    <location>
        <begin position="1"/>
        <end position="21"/>
    </location>
</feature>
<feature type="compositionally biased region" description="Acidic residues" evidence="1">
    <location>
        <begin position="88"/>
        <end position="104"/>
    </location>
</feature>
<keyword evidence="3" id="KW-1185">Reference proteome</keyword>
<proteinExistence type="predicted"/>
<comment type="caution">
    <text evidence="2">The sequence shown here is derived from an EMBL/GenBank/DDBJ whole genome shotgun (WGS) entry which is preliminary data.</text>
</comment>
<gene>
    <name evidence="2" type="ORF">ANN_09370</name>
</gene>
<dbReference type="PANTHER" id="PTHR47326:SF1">
    <property type="entry name" value="HTH PSQ-TYPE DOMAIN-CONTAINING PROTEIN"/>
    <property type="match status" value="1"/>
</dbReference>
<accession>A0ABQ8TP30</accession>
<dbReference type="Gene3D" id="3.30.420.10">
    <property type="entry name" value="Ribonuclease H-like superfamily/Ribonuclease H"/>
    <property type="match status" value="1"/>
</dbReference>
<evidence type="ECO:0000313" key="3">
    <source>
        <dbReference type="Proteomes" id="UP001148838"/>
    </source>
</evidence>
<sequence length="264" mass="29649">MAGLCEGGNEPPGSLKATLEGPRPISRLLVSRSHSEAEVNDHPTRMELGNVLTFIEFPLMDLKIECVDELSSKITAFMDEDPKKIKEEEEEEEKEEEGGEEEEEIKGLGCDTIESCTGNRCSLTVYCTEEYTTETLAPAIEETLHDFNIDGTQCHVPGSRQRALASVYYKSGSTYHLMGARYLTFLQGVLLELCEDLPLALRQQMWFQDDSVPAYFSLAVHEHLHQTFGERWIGRGGPAPWRPWSPDLTPLDFFILGPHQAPCL</sequence>
<protein>
    <submittedName>
        <fullName evidence="2">Uncharacterized protein</fullName>
    </submittedName>
</protein>
<dbReference type="InterPro" id="IPR036397">
    <property type="entry name" value="RNaseH_sf"/>
</dbReference>
<evidence type="ECO:0000256" key="1">
    <source>
        <dbReference type="SAM" id="MobiDB-lite"/>
    </source>
</evidence>
<feature type="region of interest" description="Disordered" evidence="1">
    <location>
        <begin position="81"/>
        <end position="106"/>
    </location>
</feature>
<dbReference type="PANTHER" id="PTHR47326">
    <property type="entry name" value="TRANSPOSABLE ELEMENT TC3 TRANSPOSASE-LIKE PROTEIN"/>
    <property type="match status" value="1"/>
</dbReference>
<name>A0ABQ8TP30_PERAM</name>
<dbReference type="EMBL" id="JAJSOF020000005">
    <property type="protein sequence ID" value="KAJ4447364.1"/>
    <property type="molecule type" value="Genomic_DNA"/>
</dbReference>
<dbReference type="Proteomes" id="UP001148838">
    <property type="component" value="Unassembled WGS sequence"/>
</dbReference>